<reference evidence="2" key="1">
    <citation type="submission" date="2022-11" db="EMBL/GenBank/DDBJ databases">
        <title>Minimal conservation of predation-associated metabolite biosynthetic gene clusters underscores biosynthetic potential of Myxococcota including descriptions for ten novel species: Archangium lansinium sp. nov., Myxococcus landrumus sp. nov., Nannocystis bai.</title>
        <authorList>
            <person name="Ahearne A."/>
            <person name="Stevens C."/>
            <person name="Dowd S."/>
        </authorList>
    </citation>
    <scope>NUCLEOTIDE SEQUENCE</scope>
    <source>
        <strain evidence="2">Fl3</strain>
    </source>
</reference>
<evidence type="ECO:0000313" key="2">
    <source>
        <dbReference type="EMBL" id="WAS95759.1"/>
    </source>
</evidence>
<dbReference type="RefSeq" id="WP_269038103.1">
    <property type="nucleotide sequence ID" value="NZ_CP114040.1"/>
</dbReference>
<keyword evidence="3" id="KW-1185">Reference proteome</keyword>
<organism evidence="2 3">
    <name type="scientific">Nannocystis punicea</name>
    <dbReference type="NCBI Taxonomy" id="2995304"/>
    <lineage>
        <taxon>Bacteria</taxon>
        <taxon>Pseudomonadati</taxon>
        <taxon>Myxococcota</taxon>
        <taxon>Polyangia</taxon>
        <taxon>Nannocystales</taxon>
        <taxon>Nannocystaceae</taxon>
        <taxon>Nannocystis</taxon>
    </lineage>
</organism>
<feature type="region of interest" description="Disordered" evidence="1">
    <location>
        <begin position="31"/>
        <end position="55"/>
    </location>
</feature>
<sequence length="55" mass="6025">MNKTMKKQDNQKKLPKFQANTLGADELCQVQGGMPPETTSTKSICSTDGVSDDDY</sequence>
<accession>A0ABY7H910</accession>
<name>A0ABY7H910_9BACT</name>
<protein>
    <submittedName>
        <fullName evidence="2">Uncharacterized protein</fullName>
    </submittedName>
</protein>
<gene>
    <name evidence="2" type="ORF">O0S08_06315</name>
</gene>
<dbReference type="EMBL" id="CP114040">
    <property type="protein sequence ID" value="WAS95759.1"/>
    <property type="molecule type" value="Genomic_DNA"/>
</dbReference>
<evidence type="ECO:0000256" key="1">
    <source>
        <dbReference type="SAM" id="MobiDB-lite"/>
    </source>
</evidence>
<dbReference type="Proteomes" id="UP001164459">
    <property type="component" value="Chromosome"/>
</dbReference>
<feature type="compositionally biased region" description="Polar residues" evidence="1">
    <location>
        <begin position="37"/>
        <end position="49"/>
    </location>
</feature>
<evidence type="ECO:0000313" key="3">
    <source>
        <dbReference type="Proteomes" id="UP001164459"/>
    </source>
</evidence>
<proteinExistence type="predicted"/>